<sequence>MYGNMIIAQNVTPDPQGNGYFITNPTNSFSVLSTPTFHNLALLFNVSGIDPEKSHSLSLVLKSNKVNRTIINETIPAQFSSHNNLDDPNTIFSMNANIGLGSIQIDHLGRFDLFLYVDDIEICSSPLFFSKAKAIE</sequence>
<accession>A0A829A2W9</accession>
<dbReference type="RefSeq" id="WP_002342979.1">
    <property type="nucleotide sequence ID" value="NZ_KB029917.1"/>
</dbReference>
<dbReference type="AlphaFoldDB" id="A0A829A2W9"/>
<proteinExistence type="predicted"/>
<dbReference type="EMBL" id="AHXS01000020">
    <property type="protein sequence ID" value="ELB38936.1"/>
    <property type="molecule type" value="Genomic_DNA"/>
</dbReference>
<evidence type="ECO:0000313" key="1">
    <source>
        <dbReference type="EMBL" id="ELB38936.1"/>
    </source>
</evidence>
<gene>
    <name evidence="1" type="ORF">OKA_04912</name>
</gene>
<evidence type="ECO:0000313" key="2">
    <source>
        <dbReference type="Proteomes" id="UP000010504"/>
    </source>
</evidence>
<dbReference type="Proteomes" id="UP000010504">
    <property type="component" value="Unassembled WGS sequence"/>
</dbReference>
<name>A0A829A2W9_ENTFC</name>
<protein>
    <submittedName>
        <fullName evidence="1">Uncharacterized protein</fullName>
    </submittedName>
</protein>
<reference evidence="1 2" key="1">
    <citation type="submission" date="2012-12" db="EMBL/GenBank/DDBJ databases">
        <title>The Genome Sequence of Enterococcus faecium E2039.</title>
        <authorList>
            <consortium name="The Broad Institute Genome Sequencing Platform"/>
            <consortium name="The Broad Institute Genome Sequencing Center for Infectious Disease"/>
            <person name="Earl A.M."/>
            <person name="Gilmore M.S."/>
            <person name="van Schaik W."/>
            <person name="Lebreton F."/>
            <person name="Willems R.J."/>
            <person name="Walker B."/>
            <person name="Young S.K."/>
            <person name="Zeng Q."/>
            <person name="Gargeya S."/>
            <person name="Fitzgerald M."/>
            <person name="Haas B."/>
            <person name="Abouelleil A."/>
            <person name="Alvarado L."/>
            <person name="Arachchi H.M."/>
            <person name="Berlin A.M."/>
            <person name="Chapman S.B."/>
            <person name="Dewar J."/>
            <person name="Goldberg J."/>
            <person name="Griggs A."/>
            <person name="Gujja S."/>
            <person name="Hansen M."/>
            <person name="Howarth C."/>
            <person name="Imamovic A."/>
            <person name="Larimer J."/>
            <person name="McCowan C."/>
            <person name="Murphy C."/>
            <person name="Neiman D."/>
            <person name="Pearson M."/>
            <person name="Priest M."/>
            <person name="Roberts A."/>
            <person name="Saif S."/>
            <person name="Shea T."/>
            <person name="Sisk P."/>
            <person name="Sykes S."/>
            <person name="Wortman J."/>
            <person name="Nusbaum C."/>
            <person name="Birren B."/>
        </authorList>
    </citation>
    <scope>NUCLEOTIDE SEQUENCE [LARGE SCALE GENOMIC DNA]</scope>
    <source>
        <strain evidence="1 2">E2039</strain>
    </source>
</reference>
<comment type="caution">
    <text evidence="1">The sequence shown here is derived from an EMBL/GenBank/DDBJ whole genome shotgun (WGS) entry which is preliminary data.</text>
</comment>
<organism evidence="1 2">
    <name type="scientific">Enterococcus faecium EnGen0026</name>
    <dbReference type="NCBI Taxonomy" id="1138917"/>
    <lineage>
        <taxon>Bacteria</taxon>
        <taxon>Bacillati</taxon>
        <taxon>Bacillota</taxon>
        <taxon>Bacilli</taxon>
        <taxon>Lactobacillales</taxon>
        <taxon>Enterococcaceae</taxon>
        <taxon>Enterococcus</taxon>
    </lineage>
</organism>